<name>A0AAV1HZ88_9CHLO</name>
<evidence type="ECO:0000313" key="2">
    <source>
        <dbReference type="Proteomes" id="UP001314263"/>
    </source>
</evidence>
<reference evidence="1 2" key="1">
    <citation type="submission" date="2023-10" db="EMBL/GenBank/DDBJ databases">
        <authorList>
            <person name="Maclean D."/>
            <person name="Macfadyen A."/>
        </authorList>
    </citation>
    <scope>NUCLEOTIDE SEQUENCE [LARGE SCALE GENOMIC DNA]</scope>
</reference>
<sequence>MGNDLVFNIAPSSAADVDRTPVFLFNFSPGDLYSPYNAYEAKATVSCNTGVKGCCSGTSLTSVVQDTSVTYSCYGIYSYADPGVNSFQIGATVAQAGSTALAAQAQPQPVTPWQPVAGTPSGNLSMQASIPTPATNAAYKESWYNSPGRWCKPSNQDPVTGPGFLVPSTQFSSYGSANHPGETQSSWASCFQCSNALNQCTAVAGSPNTTDQFSLFRGNMLAAALMPSSDSNCSFLSYAYNDYYATNAAQVSRVALQALLVPLHTHTHNANGQVEL</sequence>
<dbReference type="Proteomes" id="UP001314263">
    <property type="component" value="Unassembled WGS sequence"/>
</dbReference>
<accession>A0AAV1HZ88</accession>
<evidence type="ECO:0000313" key="1">
    <source>
        <dbReference type="EMBL" id="CAK0752182.1"/>
    </source>
</evidence>
<gene>
    <name evidence="1" type="ORF">CVIRNUC_002126</name>
</gene>
<protein>
    <submittedName>
        <fullName evidence="1">Uncharacterized protein</fullName>
    </submittedName>
</protein>
<organism evidence="1 2">
    <name type="scientific">Coccomyxa viridis</name>
    <dbReference type="NCBI Taxonomy" id="1274662"/>
    <lineage>
        <taxon>Eukaryota</taxon>
        <taxon>Viridiplantae</taxon>
        <taxon>Chlorophyta</taxon>
        <taxon>core chlorophytes</taxon>
        <taxon>Trebouxiophyceae</taxon>
        <taxon>Trebouxiophyceae incertae sedis</taxon>
        <taxon>Coccomyxaceae</taxon>
        <taxon>Coccomyxa</taxon>
    </lineage>
</organism>
<dbReference type="EMBL" id="CAUYUE010000003">
    <property type="protein sequence ID" value="CAK0752182.1"/>
    <property type="molecule type" value="Genomic_DNA"/>
</dbReference>
<comment type="caution">
    <text evidence="1">The sequence shown here is derived from an EMBL/GenBank/DDBJ whole genome shotgun (WGS) entry which is preliminary data.</text>
</comment>
<keyword evidence="2" id="KW-1185">Reference proteome</keyword>
<dbReference type="AlphaFoldDB" id="A0AAV1HZ88"/>
<proteinExistence type="predicted"/>